<dbReference type="NCBIfam" id="NF009466">
    <property type="entry name" value="PRK12826.1-2"/>
    <property type="match status" value="1"/>
</dbReference>
<dbReference type="PROSITE" id="PS00061">
    <property type="entry name" value="ADH_SHORT"/>
    <property type="match status" value="1"/>
</dbReference>
<protein>
    <submittedName>
        <fullName evidence="4">Oxidoreductase, short chain dehydrogenase/reductase family protein</fullName>
    </submittedName>
</protein>
<dbReference type="PRINTS" id="PR00081">
    <property type="entry name" value="GDHRDH"/>
</dbReference>
<dbReference type="NCBIfam" id="NF005559">
    <property type="entry name" value="PRK07231.1"/>
    <property type="match status" value="1"/>
</dbReference>
<sequence length="244" mass="26810">MVMKTVLITGSSRGIGAAIAKKLNPEYKLVISYHNSEEAALQLLSELRKTNPLTIAVKADVSREEEVDYLFYVAEKNFGHVDILINNAGISHYSLLQDMSFDKWQEIIATNLNSVFLSSKRALSHMLARHEGVIINISSIWGETGASMETCYSASKGGVNALTKALAYELAPSGIRVNAVAPGIVDTDMMRKDFSTEELDTLKEDVGVCRFAKPEEIASLVKYLISDEAGYITGDIIPIDGRFR</sequence>
<dbReference type="EMBL" id="LSDG01000024">
    <property type="protein sequence ID" value="KXB66843.1"/>
    <property type="molecule type" value="Genomic_DNA"/>
</dbReference>
<dbReference type="InterPro" id="IPR036291">
    <property type="entry name" value="NAD(P)-bd_dom_sf"/>
</dbReference>
<keyword evidence="2" id="KW-0560">Oxidoreductase</keyword>
<dbReference type="PANTHER" id="PTHR42879">
    <property type="entry name" value="3-OXOACYL-(ACYL-CARRIER-PROTEIN) REDUCTASE"/>
    <property type="match status" value="1"/>
</dbReference>
<dbReference type="PANTHER" id="PTHR42879:SF2">
    <property type="entry name" value="3-OXOACYL-[ACYL-CARRIER-PROTEIN] REDUCTASE FABG"/>
    <property type="match status" value="1"/>
</dbReference>
<dbReference type="CDD" id="cd05233">
    <property type="entry name" value="SDR_c"/>
    <property type="match status" value="1"/>
</dbReference>
<dbReference type="InterPro" id="IPR002347">
    <property type="entry name" value="SDR_fam"/>
</dbReference>
<dbReference type="SUPFAM" id="SSF51735">
    <property type="entry name" value="NAD(P)-binding Rossmann-fold domains"/>
    <property type="match status" value="1"/>
</dbReference>
<keyword evidence="5" id="KW-1185">Reference proteome</keyword>
<comment type="caution">
    <text evidence="4">The sequence shown here is derived from an EMBL/GenBank/DDBJ whole genome shotgun (WGS) entry which is preliminary data.</text>
</comment>
<evidence type="ECO:0000313" key="5">
    <source>
        <dbReference type="Proteomes" id="UP000070442"/>
    </source>
</evidence>
<proteinExistence type="inferred from homology"/>
<dbReference type="Gene3D" id="3.40.50.720">
    <property type="entry name" value="NAD(P)-binding Rossmann-like Domain"/>
    <property type="match status" value="1"/>
</dbReference>
<dbReference type="InterPro" id="IPR020904">
    <property type="entry name" value="Sc_DH/Rdtase_CS"/>
</dbReference>
<dbReference type="GO" id="GO:0016491">
    <property type="term" value="F:oxidoreductase activity"/>
    <property type="evidence" value="ECO:0007669"/>
    <property type="project" value="UniProtKB-KW"/>
</dbReference>
<dbReference type="STRING" id="755172.HMPREF1863_00895"/>
<dbReference type="Pfam" id="PF00106">
    <property type="entry name" value="adh_short"/>
    <property type="match status" value="1"/>
</dbReference>
<dbReference type="AlphaFoldDB" id="A0A134AGJ8"/>
<evidence type="ECO:0000256" key="2">
    <source>
        <dbReference type="ARBA" id="ARBA00023002"/>
    </source>
</evidence>
<evidence type="ECO:0000313" key="4">
    <source>
        <dbReference type="EMBL" id="KXB66843.1"/>
    </source>
</evidence>
<dbReference type="PRINTS" id="PR00080">
    <property type="entry name" value="SDRFAMILY"/>
</dbReference>
<evidence type="ECO:0000256" key="3">
    <source>
        <dbReference type="RuleBase" id="RU000363"/>
    </source>
</evidence>
<dbReference type="InterPro" id="IPR050259">
    <property type="entry name" value="SDR"/>
</dbReference>
<dbReference type="PATRIC" id="fig|755172.3.peg.854"/>
<dbReference type="NCBIfam" id="NF047420">
    <property type="entry name" value="EF_P_mod_YmfI"/>
    <property type="match status" value="1"/>
</dbReference>
<reference evidence="5" key="1">
    <citation type="submission" date="2016-01" db="EMBL/GenBank/DDBJ databases">
        <authorList>
            <person name="Mitreva M."/>
            <person name="Pepin K.H."/>
            <person name="Mihindukulasuriya K.A."/>
            <person name="Fulton R."/>
            <person name="Fronick C."/>
            <person name="O'Laughlin M."/>
            <person name="Miner T."/>
            <person name="Herter B."/>
            <person name="Rosa B.A."/>
            <person name="Cordes M."/>
            <person name="Tomlinson C."/>
            <person name="Wollam A."/>
            <person name="Palsikar V.B."/>
            <person name="Mardis E.R."/>
            <person name="Wilson R.K."/>
        </authorList>
    </citation>
    <scope>NUCLEOTIDE SEQUENCE [LARGE SCALE GENOMIC DNA]</scope>
    <source>
        <strain evidence="5">DNF00729</strain>
    </source>
</reference>
<comment type="similarity">
    <text evidence="1 3">Belongs to the short-chain dehydrogenases/reductases (SDR) family.</text>
</comment>
<accession>A0A134AGJ8</accession>
<organism evidence="4 5">
    <name type="scientific">Aedoeadaptatus coxii</name>
    <dbReference type="NCBI Taxonomy" id="755172"/>
    <lineage>
        <taxon>Bacteria</taxon>
        <taxon>Bacillati</taxon>
        <taxon>Bacillota</taxon>
        <taxon>Tissierellia</taxon>
        <taxon>Tissierellales</taxon>
        <taxon>Peptoniphilaceae</taxon>
        <taxon>Aedoeadaptatus</taxon>
    </lineage>
</organism>
<name>A0A134AGJ8_9FIRM</name>
<evidence type="ECO:0000256" key="1">
    <source>
        <dbReference type="ARBA" id="ARBA00006484"/>
    </source>
</evidence>
<dbReference type="FunFam" id="3.40.50.720:FF:000173">
    <property type="entry name" value="3-oxoacyl-[acyl-carrier protein] reductase"/>
    <property type="match status" value="1"/>
</dbReference>
<dbReference type="GO" id="GO:0032787">
    <property type="term" value="P:monocarboxylic acid metabolic process"/>
    <property type="evidence" value="ECO:0007669"/>
    <property type="project" value="UniProtKB-ARBA"/>
</dbReference>
<gene>
    <name evidence="4" type="ORF">HMPREF1863_00895</name>
</gene>
<dbReference type="Proteomes" id="UP000070442">
    <property type="component" value="Unassembled WGS sequence"/>
</dbReference>